<gene>
    <name evidence="2" type="ORF">OOZ35_08985</name>
</gene>
<reference evidence="2" key="1">
    <citation type="submission" date="2022-11" db="EMBL/GenBank/DDBJ databases">
        <title>Refractory cell wall polysaccharides provide important carbon source for microbial heterotrophs in the hadal ocean.</title>
        <authorList>
            <person name="Zhu X."/>
        </authorList>
    </citation>
    <scope>NUCLEOTIDE SEQUENCE</scope>
    <source>
        <strain evidence="2">MTRN7</strain>
    </source>
</reference>
<organism evidence="2 3">
    <name type="scientific">Mesoflavibacter profundi</name>
    <dbReference type="NCBI Taxonomy" id="2708110"/>
    <lineage>
        <taxon>Bacteria</taxon>
        <taxon>Pseudomonadati</taxon>
        <taxon>Bacteroidota</taxon>
        <taxon>Flavobacteriia</taxon>
        <taxon>Flavobacteriales</taxon>
        <taxon>Flavobacteriaceae</taxon>
        <taxon>Mesoflavibacter</taxon>
    </lineage>
</organism>
<evidence type="ECO:0008006" key="4">
    <source>
        <dbReference type="Google" id="ProtNLM"/>
    </source>
</evidence>
<dbReference type="EMBL" id="JAPFGC010000002">
    <property type="protein sequence ID" value="MDA0177622.1"/>
    <property type="molecule type" value="Genomic_DNA"/>
</dbReference>
<keyword evidence="3" id="KW-1185">Reference proteome</keyword>
<feature type="signal peptide" evidence="1">
    <location>
        <begin position="1"/>
        <end position="18"/>
    </location>
</feature>
<name>A0ABT4S0N8_9FLAO</name>
<evidence type="ECO:0000313" key="3">
    <source>
        <dbReference type="Proteomes" id="UP001149142"/>
    </source>
</evidence>
<sequence length="290" mass="32858">MKHLILLLSLCFASLCIAQQSYTINNETLELNTEVDGTLDLLWNSFDGQFRYFVKDANNKITELKNTKGTDNKYQNEYQATLTDLTGMNASKTKFTLFSLKQFINKYNVSQDETYVSTEQKVKFKTRLGVFGGLTNNPFTSNPENESAVFFGTELELVQDKPQPKHAGFVNFRYTSKTDNFDYKAAQLALGYRFRFVNTNGFNIYAQTKFATLTKVDASFVIENPENPGTFVTNEVSNTEFDAPLIFGLGADFKVGNGYITFIYDSLFAAFIENGDHFSTDFALGYKFNL</sequence>
<evidence type="ECO:0000313" key="2">
    <source>
        <dbReference type="EMBL" id="MDA0177622.1"/>
    </source>
</evidence>
<dbReference type="RefSeq" id="WP_270005520.1">
    <property type="nucleotide sequence ID" value="NZ_CAXQEU010000101.1"/>
</dbReference>
<keyword evidence="1" id="KW-0732">Signal</keyword>
<evidence type="ECO:0000256" key="1">
    <source>
        <dbReference type="SAM" id="SignalP"/>
    </source>
</evidence>
<feature type="chain" id="PRO_5045800330" description="Outer membrane protein beta-barrel domain-containing protein" evidence="1">
    <location>
        <begin position="19"/>
        <end position="290"/>
    </location>
</feature>
<comment type="caution">
    <text evidence="2">The sequence shown here is derived from an EMBL/GenBank/DDBJ whole genome shotgun (WGS) entry which is preliminary data.</text>
</comment>
<protein>
    <recommendedName>
        <fullName evidence="4">Outer membrane protein beta-barrel domain-containing protein</fullName>
    </recommendedName>
</protein>
<accession>A0ABT4S0N8</accession>
<dbReference type="Proteomes" id="UP001149142">
    <property type="component" value="Unassembled WGS sequence"/>
</dbReference>
<proteinExistence type="predicted"/>